<name>A0A5Q2RBD6_9ACTN</name>
<comment type="catalytic activity">
    <reaction evidence="1">
        <text>N(6)-(dimethylallyl)adenosine 5'-phosphate + H2O = N(6)-dimethylallyladenine + D-ribose 5-phosphate</text>
        <dbReference type="Rhea" id="RHEA:48560"/>
        <dbReference type="ChEBI" id="CHEBI:15377"/>
        <dbReference type="ChEBI" id="CHEBI:17660"/>
        <dbReference type="ChEBI" id="CHEBI:57526"/>
        <dbReference type="ChEBI" id="CHEBI:78346"/>
        <dbReference type="EC" id="3.2.2.n1"/>
    </reaction>
</comment>
<dbReference type="NCBIfam" id="TIGR00730">
    <property type="entry name" value="Rossman fold protein, TIGR00730 family"/>
    <property type="match status" value="1"/>
</dbReference>
<dbReference type="InterPro" id="IPR031100">
    <property type="entry name" value="LOG_fam"/>
</dbReference>
<gene>
    <name evidence="2" type="ORF">GH723_03160</name>
</gene>
<dbReference type="InterPro" id="IPR052341">
    <property type="entry name" value="LOG_family_nucleotidases"/>
</dbReference>
<evidence type="ECO:0000313" key="2">
    <source>
        <dbReference type="EMBL" id="QGG94179.1"/>
    </source>
</evidence>
<dbReference type="SUPFAM" id="SSF102405">
    <property type="entry name" value="MCP/YpsA-like"/>
    <property type="match status" value="1"/>
</dbReference>
<dbReference type="PANTHER" id="PTHR43393">
    <property type="entry name" value="CYTOKININ RIBOSIDE 5'-MONOPHOSPHATE PHOSPHORIBOHYDROLASE"/>
    <property type="match status" value="1"/>
</dbReference>
<dbReference type="EC" id="3.2.2.n1" evidence="1"/>
<accession>A0A5Q2RBD6</accession>
<dbReference type="KEGG" id="atq:GH723_03160"/>
<dbReference type="GO" id="GO:0005829">
    <property type="term" value="C:cytosol"/>
    <property type="evidence" value="ECO:0007669"/>
    <property type="project" value="TreeGrafter"/>
</dbReference>
<dbReference type="Gene3D" id="3.40.50.450">
    <property type="match status" value="1"/>
</dbReference>
<keyword evidence="3" id="KW-1185">Reference proteome</keyword>
<keyword evidence="1" id="KW-0203">Cytokinin biosynthesis</keyword>
<dbReference type="Pfam" id="PF03641">
    <property type="entry name" value="Lysine_decarbox"/>
    <property type="match status" value="1"/>
</dbReference>
<reference evidence="2 3" key="1">
    <citation type="submission" date="2019-11" db="EMBL/GenBank/DDBJ databases">
        <authorList>
            <person name="He Y."/>
        </authorList>
    </citation>
    <scope>NUCLEOTIDE SEQUENCE [LARGE SCALE GENOMIC DNA]</scope>
    <source>
        <strain evidence="2 3">SCSIO 58843</strain>
    </source>
</reference>
<keyword evidence="1" id="KW-0378">Hydrolase</keyword>
<dbReference type="InterPro" id="IPR005269">
    <property type="entry name" value="LOG"/>
</dbReference>
<dbReference type="RefSeq" id="WP_153758285.1">
    <property type="nucleotide sequence ID" value="NZ_CP045851.1"/>
</dbReference>
<dbReference type="GO" id="GO:0102682">
    <property type="term" value="F:cytokinin riboside 5'-monophosphate phosphoribohydrolase activity"/>
    <property type="evidence" value="ECO:0007669"/>
    <property type="project" value="RHEA"/>
</dbReference>
<organism evidence="2 3">
    <name type="scientific">Actinomarinicola tropica</name>
    <dbReference type="NCBI Taxonomy" id="2789776"/>
    <lineage>
        <taxon>Bacteria</taxon>
        <taxon>Bacillati</taxon>
        <taxon>Actinomycetota</taxon>
        <taxon>Acidimicrobiia</taxon>
        <taxon>Acidimicrobiales</taxon>
        <taxon>Iamiaceae</taxon>
        <taxon>Actinomarinicola</taxon>
    </lineage>
</organism>
<evidence type="ECO:0000256" key="1">
    <source>
        <dbReference type="RuleBase" id="RU363015"/>
    </source>
</evidence>
<comment type="similarity">
    <text evidence="1">Belongs to the LOG family.</text>
</comment>
<dbReference type="Proteomes" id="UP000334019">
    <property type="component" value="Chromosome"/>
</dbReference>
<comment type="catalytic activity">
    <reaction evidence="1">
        <text>9-ribosyl-trans-zeatin 5'-phosphate + H2O = trans-zeatin + D-ribose 5-phosphate</text>
        <dbReference type="Rhea" id="RHEA:48564"/>
        <dbReference type="ChEBI" id="CHEBI:15377"/>
        <dbReference type="ChEBI" id="CHEBI:16522"/>
        <dbReference type="ChEBI" id="CHEBI:78346"/>
        <dbReference type="ChEBI" id="CHEBI:87947"/>
        <dbReference type="EC" id="3.2.2.n1"/>
    </reaction>
</comment>
<evidence type="ECO:0000313" key="3">
    <source>
        <dbReference type="Proteomes" id="UP000334019"/>
    </source>
</evidence>
<sequence length="234" mass="25163">MTPNPRTADEDLLHCLHAVGSGDGDGERVDRIRHEVATGFATLASIGKAVSVFGSARVAHDDPRYELARRVTAELGRAGFAVITGGGPGLMEAANRGARDVGATSVGLGVELPHEQHLNNHLDVALTFRYFFARKLMFVRYASAFVVMPGGFGTLDELFEALTLVQTGKIHEFPVVLVGHHHWGGLVNWLGEALEANGFTGPGDTDLLVVSDEPEEIAALVQRCHLRQIARGPR</sequence>
<dbReference type="GO" id="GO:0009691">
    <property type="term" value="P:cytokinin biosynthetic process"/>
    <property type="evidence" value="ECO:0007669"/>
    <property type="project" value="UniProtKB-UniRule"/>
</dbReference>
<proteinExistence type="inferred from homology"/>
<dbReference type="AlphaFoldDB" id="A0A5Q2RBD6"/>
<dbReference type="PANTHER" id="PTHR43393:SF2">
    <property type="entry name" value="CYTOKININ RIBOSIDE 5'-MONOPHOSPHATE PHOSPHORIBOHYDROLASE"/>
    <property type="match status" value="1"/>
</dbReference>
<protein>
    <recommendedName>
        <fullName evidence="1">Cytokinin riboside 5'-monophosphate phosphoribohydrolase</fullName>
        <ecNumber evidence="1">3.2.2.n1</ecNumber>
    </recommendedName>
</protein>
<dbReference type="EMBL" id="CP045851">
    <property type="protein sequence ID" value="QGG94179.1"/>
    <property type="molecule type" value="Genomic_DNA"/>
</dbReference>